<dbReference type="Proteomes" id="UP000077519">
    <property type="component" value="Unassembled WGS sequence"/>
</dbReference>
<dbReference type="AlphaFoldDB" id="A0A177Y888"/>
<evidence type="ECO:0000313" key="1">
    <source>
        <dbReference type="EMBL" id="OAK51703.1"/>
    </source>
</evidence>
<organism evidence="1 2">
    <name type="scientific">Rhodococcoides kyotonense</name>
    <dbReference type="NCBI Taxonomy" id="398843"/>
    <lineage>
        <taxon>Bacteria</taxon>
        <taxon>Bacillati</taxon>
        <taxon>Actinomycetota</taxon>
        <taxon>Actinomycetes</taxon>
        <taxon>Mycobacteriales</taxon>
        <taxon>Nocardiaceae</taxon>
        <taxon>Rhodococcoides</taxon>
    </lineage>
</organism>
<accession>A0A177Y888</accession>
<dbReference type="EMBL" id="LVHI01000037">
    <property type="protein sequence ID" value="OAK51703.1"/>
    <property type="molecule type" value="Genomic_DNA"/>
</dbReference>
<reference evidence="1 2" key="1">
    <citation type="submission" date="2016-03" db="EMBL/GenBank/DDBJ databases">
        <title>Genome sequence of Rhodococcus kyotonensis KB10.</title>
        <authorList>
            <person name="Jeong H."/>
            <person name="Hong C.E."/>
            <person name="Jo S.H."/>
            <person name="Park J.M."/>
        </authorList>
    </citation>
    <scope>NUCLEOTIDE SEQUENCE [LARGE SCALE GENOMIC DNA]</scope>
    <source>
        <strain evidence="1 2">KB10</strain>
    </source>
</reference>
<sequence>MNLDVKRLLRSVATFLHRTELDRAIDELRDRERDAWVSGRVFDAWVLAGERTECERIRNLWP</sequence>
<dbReference type="RefSeq" id="WP_068430296.1">
    <property type="nucleotide sequence ID" value="NZ_LVHI01000037.1"/>
</dbReference>
<comment type="caution">
    <text evidence="1">The sequence shown here is derived from an EMBL/GenBank/DDBJ whole genome shotgun (WGS) entry which is preliminary data.</text>
</comment>
<proteinExistence type="predicted"/>
<protein>
    <submittedName>
        <fullName evidence="1">Uncharacterized protein</fullName>
    </submittedName>
</protein>
<keyword evidence="2" id="KW-1185">Reference proteome</keyword>
<gene>
    <name evidence="1" type="ORF">A3K89_10495</name>
</gene>
<evidence type="ECO:0000313" key="2">
    <source>
        <dbReference type="Proteomes" id="UP000077519"/>
    </source>
</evidence>
<name>A0A177Y888_9NOCA</name>